<accession>D1CCT3</accession>
<dbReference type="eggNOG" id="COG2178">
    <property type="taxonomic scope" value="Bacteria"/>
</dbReference>
<dbReference type="PANTHER" id="PTHR10741">
    <property type="entry name" value="TRANSLIN AND TRANSLIN ASSOCIATED PROTEIN X"/>
    <property type="match status" value="1"/>
</dbReference>
<dbReference type="GO" id="GO:0043565">
    <property type="term" value="F:sequence-specific DNA binding"/>
    <property type="evidence" value="ECO:0007669"/>
    <property type="project" value="InterPro"/>
</dbReference>
<evidence type="ECO:0000313" key="2">
    <source>
        <dbReference type="EMBL" id="ACZ42598.1"/>
    </source>
</evidence>
<dbReference type="InterPro" id="IPR036081">
    <property type="entry name" value="Translin_sf"/>
</dbReference>
<evidence type="ECO:0000256" key="1">
    <source>
        <dbReference type="SAM" id="Coils"/>
    </source>
</evidence>
<sequence length="216" mass="24457">MSIATEIGLDKIGSDALSKLEAKHNVREIALTVSRAIIRASANAIRATHRDEFDEAQKDLDAVAEQIADLKQQLHDHPDIYWAGYVQDALKEYAEARITLSLIRHNAVPHMDEIGVDVSPYLNALGEAVGELRRKVLDIIRHQDVEQAERFLEIMDEIYNLLVTVDYPDALTGGLRRTTDNVRGILERTRGDLTIALRQQRLEKALTTFYNKIDMQ</sequence>
<proteinExistence type="predicted"/>
<dbReference type="STRING" id="525904.Tter_1692"/>
<gene>
    <name evidence="2" type="ordered locus">Tter_1692</name>
</gene>
<protein>
    <submittedName>
        <fullName evidence="2">Translin</fullName>
    </submittedName>
</protein>
<dbReference type="RefSeq" id="WP_012875632.1">
    <property type="nucleotide sequence ID" value="NC_013525.1"/>
</dbReference>
<dbReference type="EMBL" id="CP001825">
    <property type="protein sequence ID" value="ACZ42598.1"/>
    <property type="molecule type" value="Genomic_DNA"/>
</dbReference>
<dbReference type="CDD" id="cd14820">
    <property type="entry name" value="TRAX"/>
    <property type="match status" value="1"/>
</dbReference>
<dbReference type="Gene3D" id="1.20.58.2140">
    <property type="match status" value="1"/>
</dbReference>
<feature type="coiled-coil region" evidence="1">
    <location>
        <begin position="46"/>
        <end position="73"/>
    </location>
</feature>
<dbReference type="SUPFAM" id="SSF74784">
    <property type="entry name" value="Translin"/>
    <property type="match status" value="1"/>
</dbReference>
<dbReference type="AlphaFoldDB" id="D1CCT3"/>
<organism evidence="2 3">
    <name type="scientific">Thermobaculum terrenum (strain ATCC BAA-798 / CCMEE 7001 / YNP1)</name>
    <dbReference type="NCBI Taxonomy" id="525904"/>
    <lineage>
        <taxon>Bacteria</taxon>
        <taxon>Bacillati</taxon>
        <taxon>Chloroflexota</taxon>
        <taxon>Chloroflexia</taxon>
        <taxon>Candidatus Thermobaculales</taxon>
        <taxon>Candidatus Thermobaculaceae</taxon>
        <taxon>Thermobaculum</taxon>
    </lineage>
</organism>
<dbReference type="KEGG" id="ttr:Tter_1692"/>
<name>D1CCT3_THET1</name>
<dbReference type="InterPro" id="IPR002848">
    <property type="entry name" value="Translin_fam"/>
</dbReference>
<keyword evidence="1" id="KW-0175">Coiled coil</keyword>
<evidence type="ECO:0000313" key="3">
    <source>
        <dbReference type="Proteomes" id="UP000000323"/>
    </source>
</evidence>
<dbReference type="Proteomes" id="UP000000323">
    <property type="component" value="Chromosome 1"/>
</dbReference>
<keyword evidence="3" id="KW-1185">Reference proteome</keyword>
<dbReference type="OrthoDB" id="9794476at2"/>
<dbReference type="HOGENOM" id="CLU_099315_0_0_0"/>
<reference evidence="3" key="1">
    <citation type="journal article" date="2010" name="Stand. Genomic Sci.">
        <title>Complete genome sequence of 'Thermobaculum terrenum' type strain (YNP1).</title>
        <authorList>
            <person name="Kiss H."/>
            <person name="Cleland D."/>
            <person name="Lapidus A."/>
            <person name="Lucas S."/>
            <person name="Glavina Del Rio T."/>
            <person name="Nolan M."/>
            <person name="Tice H."/>
            <person name="Han C."/>
            <person name="Goodwin L."/>
            <person name="Pitluck S."/>
            <person name="Liolios K."/>
            <person name="Ivanova N."/>
            <person name="Mavromatis K."/>
            <person name="Ovchinnikova G."/>
            <person name="Pati A."/>
            <person name="Chen A."/>
            <person name="Palaniappan K."/>
            <person name="Land M."/>
            <person name="Hauser L."/>
            <person name="Chang Y."/>
            <person name="Jeffries C."/>
            <person name="Lu M."/>
            <person name="Brettin T."/>
            <person name="Detter J."/>
            <person name="Goker M."/>
            <person name="Tindall B."/>
            <person name="Beck B."/>
            <person name="McDermott T."/>
            <person name="Woyke T."/>
            <person name="Bristow J."/>
            <person name="Eisen J."/>
            <person name="Markowitz V."/>
            <person name="Hugenholtz P."/>
            <person name="Kyrpides N."/>
            <person name="Klenk H."/>
            <person name="Cheng J."/>
        </authorList>
    </citation>
    <scope>NUCLEOTIDE SEQUENCE [LARGE SCALE GENOMIC DNA]</scope>
    <source>
        <strain evidence="3">ATCC BAA-798 / YNP1</strain>
    </source>
</reference>